<dbReference type="RefSeq" id="WP_188422145.1">
    <property type="nucleotide sequence ID" value="NZ_BMCK01000004.1"/>
</dbReference>
<dbReference type="SUPFAM" id="SSF55961">
    <property type="entry name" value="Bet v1-like"/>
    <property type="match status" value="1"/>
</dbReference>
<evidence type="ECO:0000256" key="2">
    <source>
        <dbReference type="SAM" id="Phobius"/>
    </source>
</evidence>
<evidence type="ECO:0000313" key="3">
    <source>
        <dbReference type="EMBL" id="GGD26889.1"/>
    </source>
</evidence>
<dbReference type="Proteomes" id="UP000630594">
    <property type="component" value="Unassembled WGS sequence"/>
</dbReference>
<evidence type="ECO:0000256" key="1">
    <source>
        <dbReference type="SAM" id="MobiDB-lite"/>
    </source>
</evidence>
<evidence type="ECO:0008006" key="5">
    <source>
        <dbReference type="Google" id="ProtNLM"/>
    </source>
</evidence>
<comment type="caution">
    <text evidence="3">The sequence shown here is derived from an EMBL/GenBank/DDBJ whole genome shotgun (WGS) entry which is preliminary data.</text>
</comment>
<keyword evidence="2" id="KW-0472">Membrane</keyword>
<keyword evidence="4" id="KW-1185">Reference proteome</keyword>
<keyword evidence="2" id="KW-1133">Transmembrane helix</keyword>
<feature type="transmembrane region" description="Helical" evidence="2">
    <location>
        <begin position="20"/>
        <end position="43"/>
    </location>
</feature>
<sequence length="262" mass="28555">MSSDETPRGPGPRPAAVVRAVAVVSGGPLALWLGGVVGPEALLRGWPRRGSTARRAVSATAWAAALAPWLHVALVRPRLLTWGSTAEEQATAYPGDVERPWFTTTRAVTVRAPPSEVWRWLVQVGQDRGGFYSYDWLENLAGCRLHSADRIHPEWQHREVGDPLTVFPGYATTIGAVDPPRSLLIDNWGAYVVRPTGPHTCRLIARSHAERNVGGLAYVAFVELPHAVMERRMLLGIKERAERNAARGPGPQPSAPNASYTM</sequence>
<feature type="transmembrane region" description="Helical" evidence="2">
    <location>
        <begin position="55"/>
        <end position="74"/>
    </location>
</feature>
<protein>
    <recommendedName>
        <fullName evidence="5">SRPBCC family protein</fullName>
    </recommendedName>
</protein>
<feature type="region of interest" description="Disordered" evidence="1">
    <location>
        <begin position="243"/>
        <end position="262"/>
    </location>
</feature>
<dbReference type="EMBL" id="BMCK01000004">
    <property type="protein sequence ID" value="GGD26889.1"/>
    <property type="molecule type" value="Genomic_DNA"/>
</dbReference>
<reference evidence="4" key="1">
    <citation type="journal article" date="2019" name="Int. J. Syst. Evol. Microbiol.">
        <title>The Global Catalogue of Microorganisms (GCM) 10K type strain sequencing project: providing services to taxonomists for standard genome sequencing and annotation.</title>
        <authorList>
            <consortium name="The Broad Institute Genomics Platform"/>
            <consortium name="The Broad Institute Genome Sequencing Center for Infectious Disease"/>
            <person name="Wu L."/>
            <person name="Ma J."/>
        </authorList>
    </citation>
    <scope>NUCLEOTIDE SEQUENCE [LARGE SCALE GENOMIC DNA]</scope>
    <source>
        <strain evidence="4">CCM 7403</strain>
    </source>
</reference>
<name>A0ABQ1QIA5_9ACTN</name>
<organism evidence="3 4">
    <name type="scientific">Nocardioides daphniae</name>
    <dbReference type="NCBI Taxonomy" id="402297"/>
    <lineage>
        <taxon>Bacteria</taxon>
        <taxon>Bacillati</taxon>
        <taxon>Actinomycetota</taxon>
        <taxon>Actinomycetes</taxon>
        <taxon>Propionibacteriales</taxon>
        <taxon>Nocardioidaceae</taxon>
        <taxon>Nocardioides</taxon>
    </lineage>
</organism>
<keyword evidence="2" id="KW-0812">Transmembrane</keyword>
<gene>
    <name evidence="3" type="ORF">GCM10007231_27880</name>
</gene>
<proteinExistence type="predicted"/>
<accession>A0ABQ1QIA5</accession>
<evidence type="ECO:0000313" key="4">
    <source>
        <dbReference type="Proteomes" id="UP000630594"/>
    </source>
</evidence>